<accession>A0A136M0I8</accession>
<dbReference type="Pfam" id="PF02875">
    <property type="entry name" value="Mur_ligase_C"/>
    <property type="match status" value="1"/>
</dbReference>
<comment type="caution">
    <text evidence="2">The sequence shown here is derived from an EMBL/GenBank/DDBJ whole genome shotgun (WGS) entry which is preliminary data.</text>
</comment>
<proteinExistence type="predicted"/>
<dbReference type="Gene3D" id="3.40.1190.10">
    <property type="entry name" value="Mur-like, catalytic domain"/>
    <property type="match status" value="1"/>
</dbReference>
<dbReference type="SUPFAM" id="SSF53623">
    <property type="entry name" value="MurD-like peptide ligases, catalytic domain"/>
    <property type="match status" value="1"/>
</dbReference>
<keyword evidence="2" id="KW-0436">Ligase</keyword>
<dbReference type="EMBL" id="JYNZ01000002">
    <property type="protein sequence ID" value="KXK27418.1"/>
    <property type="molecule type" value="Genomic_DNA"/>
</dbReference>
<reference evidence="2 3" key="1">
    <citation type="submission" date="2015-02" db="EMBL/GenBank/DDBJ databases">
        <title>Improved understanding of the partial-nitritation anammox process through 23 genomes representing the majority of the microbial community.</title>
        <authorList>
            <person name="Speth D.R."/>
            <person name="In T Zandt M."/>
            <person name="Guerrero Cruz S."/>
            <person name="Jetten M.S."/>
            <person name="Dutilh B.E."/>
        </authorList>
    </citation>
    <scope>NUCLEOTIDE SEQUENCE [LARGE SCALE GENOMIC DNA]</scope>
    <source>
        <strain evidence="2">OLB20</strain>
    </source>
</reference>
<dbReference type="Gene3D" id="3.90.190.20">
    <property type="entry name" value="Mur ligase, C-terminal domain"/>
    <property type="match status" value="1"/>
</dbReference>
<name>A0A136M0I8_9BACT</name>
<dbReference type="PANTHER" id="PTHR23135:SF4">
    <property type="entry name" value="UDP-N-ACETYLMURAMOYL-L-ALANYL-D-GLUTAMATE--2,6-DIAMINOPIMELATE LIGASE MURE HOMOLOG, CHLOROPLASTIC"/>
    <property type="match status" value="1"/>
</dbReference>
<evidence type="ECO:0000313" key="3">
    <source>
        <dbReference type="Proteomes" id="UP000070457"/>
    </source>
</evidence>
<dbReference type="Proteomes" id="UP000070457">
    <property type="component" value="Unassembled WGS sequence"/>
</dbReference>
<dbReference type="InterPro" id="IPR036565">
    <property type="entry name" value="Mur-like_cat_sf"/>
</dbReference>
<dbReference type="GO" id="GO:0102195">
    <property type="term" value="F:UDP-N-acetylmuramoyl-L-alanyl-D-glutamate--D-lysine ligase activity"/>
    <property type="evidence" value="ECO:0007669"/>
    <property type="project" value="UniProtKB-EC"/>
</dbReference>
<dbReference type="STRING" id="1617426.TR69_WS6001000294"/>
<feature type="domain" description="Mur ligase C-terminal" evidence="1">
    <location>
        <begin position="57"/>
        <end position="163"/>
    </location>
</feature>
<sequence>MSRSAELNLRTKTRYTKLPVIGDYNQENALAAIEVTSRYVTAEQIASALETLPVPKGRMEIVAKKPVTVIIDFAHTGHALEEALKAVNKIRGKQSRVITVFGCAGRRDRSRRSMGEVASRLADVLVLTAEDPRNEKLASINTEIATFAEANKGKIIQRFAKQADYRAADIAALARNVKNSAEGGCVPVVCFDEDSVNSRLDAIDAAIGIAEPGDIVFVTGKAHEQSLCFGETEYPWSDHEAVAAVLDKQKEK</sequence>
<dbReference type="PANTHER" id="PTHR23135">
    <property type="entry name" value="MUR LIGASE FAMILY MEMBER"/>
    <property type="match status" value="1"/>
</dbReference>
<dbReference type="AlphaFoldDB" id="A0A136M0I8"/>
<dbReference type="EC" id="6.3.2.37" evidence="2"/>
<dbReference type="InterPro" id="IPR004101">
    <property type="entry name" value="Mur_ligase_C"/>
</dbReference>
<dbReference type="GO" id="GO:0005524">
    <property type="term" value="F:ATP binding"/>
    <property type="evidence" value="ECO:0007669"/>
    <property type="project" value="InterPro"/>
</dbReference>
<evidence type="ECO:0000259" key="1">
    <source>
        <dbReference type="Pfam" id="PF02875"/>
    </source>
</evidence>
<dbReference type="InterPro" id="IPR036615">
    <property type="entry name" value="Mur_ligase_C_dom_sf"/>
</dbReference>
<gene>
    <name evidence="2" type="primary">murE_3</name>
    <name evidence="2" type="ORF">TR69_WS6001000294</name>
</gene>
<protein>
    <submittedName>
        <fullName evidence="2">UDP-N-acetylmuramoyl-L-alanyl-D-glutamate--LD-lysine ligase</fullName>
        <ecNumber evidence="2">6.3.2.37</ecNumber>
    </submittedName>
</protein>
<organism evidence="2 3">
    <name type="scientific">candidate division WS6 bacterium OLB20</name>
    <dbReference type="NCBI Taxonomy" id="1617426"/>
    <lineage>
        <taxon>Bacteria</taxon>
        <taxon>Candidatus Dojkabacteria</taxon>
    </lineage>
</organism>
<evidence type="ECO:0000313" key="2">
    <source>
        <dbReference type="EMBL" id="KXK27418.1"/>
    </source>
</evidence>
<dbReference type="SUPFAM" id="SSF53244">
    <property type="entry name" value="MurD-like peptide ligases, peptide-binding domain"/>
    <property type="match status" value="1"/>
</dbReference>